<feature type="signal peptide" evidence="2">
    <location>
        <begin position="1"/>
        <end position="27"/>
    </location>
</feature>
<protein>
    <submittedName>
        <fullName evidence="3">Iron-utilization periplasmic protein</fullName>
    </submittedName>
</protein>
<keyword evidence="4" id="KW-1185">Reference proteome</keyword>
<organism evidence="3 4">
    <name type="scientific">Engelhardtia mirabilis</name>
    <dbReference type="NCBI Taxonomy" id="2528011"/>
    <lineage>
        <taxon>Bacteria</taxon>
        <taxon>Pseudomonadati</taxon>
        <taxon>Planctomycetota</taxon>
        <taxon>Planctomycetia</taxon>
        <taxon>Planctomycetia incertae sedis</taxon>
        <taxon>Engelhardtia</taxon>
    </lineage>
</organism>
<dbReference type="EMBL" id="CP036287">
    <property type="protein sequence ID" value="QDU67891.1"/>
    <property type="molecule type" value="Genomic_DNA"/>
</dbReference>
<dbReference type="PROSITE" id="PS51257">
    <property type="entry name" value="PROKAR_LIPOPROTEIN"/>
    <property type="match status" value="1"/>
</dbReference>
<feature type="chain" id="PRO_5022158259" evidence="2">
    <location>
        <begin position="28"/>
        <end position="349"/>
    </location>
</feature>
<reference evidence="3 4" key="1">
    <citation type="submission" date="2019-02" db="EMBL/GenBank/DDBJ databases">
        <title>Deep-cultivation of Planctomycetes and their phenomic and genomic characterization uncovers novel biology.</title>
        <authorList>
            <person name="Wiegand S."/>
            <person name="Jogler M."/>
            <person name="Boedeker C."/>
            <person name="Pinto D."/>
            <person name="Vollmers J."/>
            <person name="Rivas-Marin E."/>
            <person name="Kohn T."/>
            <person name="Peeters S.H."/>
            <person name="Heuer A."/>
            <person name="Rast P."/>
            <person name="Oberbeckmann S."/>
            <person name="Bunk B."/>
            <person name="Jeske O."/>
            <person name="Meyerdierks A."/>
            <person name="Storesund J.E."/>
            <person name="Kallscheuer N."/>
            <person name="Luecker S."/>
            <person name="Lage O.M."/>
            <person name="Pohl T."/>
            <person name="Merkel B.J."/>
            <person name="Hornburger P."/>
            <person name="Mueller R.-W."/>
            <person name="Bruemmer F."/>
            <person name="Labrenz M."/>
            <person name="Spormann A.M."/>
            <person name="Op den Camp H."/>
            <person name="Overmann J."/>
            <person name="Amann R."/>
            <person name="Jetten M.S.M."/>
            <person name="Mascher T."/>
            <person name="Medema M.H."/>
            <person name="Devos D.P."/>
            <person name="Kaster A.-K."/>
            <person name="Ovreas L."/>
            <person name="Rohde M."/>
            <person name="Galperin M.Y."/>
            <person name="Jogler C."/>
        </authorList>
    </citation>
    <scope>NUCLEOTIDE SEQUENCE [LARGE SCALE GENOMIC DNA]</scope>
    <source>
        <strain evidence="3 4">Pla133</strain>
    </source>
</reference>
<dbReference type="PIRSF" id="PIRSF002825">
    <property type="entry name" value="CfbpA"/>
    <property type="match status" value="1"/>
</dbReference>
<keyword evidence="1 2" id="KW-0732">Signal</keyword>
<dbReference type="SUPFAM" id="SSF53850">
    <property type="entry name" value="Periplasmic binding protein-like II"/>
    <property type="match status" value="1"/>
</dbReference>
<dbReference type="PANTHER" id="PTHR30006:SF24">
    <property type="entry name" value="SLL0237 PROTEIN"/>
    <property type="match status" value="1"/>
</dbReference>
<dbReference type="Pfam" id="PF13416">
    <property type="entry name" value="SBP_bac_8"/>
    <property type="match status" value="1"/>
</dbReference>
<gene>
    <name evidence="3" type="primary">fbpA</name>
    <name evidence="3" type="ORF">Pla133_29800</name>
</gene>
<dbReference type="AlphaFoldDB" id="A0A518BLP1"/>
<evidence type="ECO:0000313" key="3">
    <source>
        <dbReference type="EMBL" id="QDU67891.1"/>
    </source>
</evidence>
<dbReference type="RefSeq" id="WP_145066447.1">
    <property type="nucleotide sequence ID" value="NZ_CP036287.1"/>
</dbReference>
<dbReference type="InterPro" id="IPR026045">
    <property type="entry name" value="Ferric-bd"/>
</dbReference>
<dbReference type="Proteomes" id="UP000316921">
    <property type="component" value="Chromosome"/>
</dbReference>
<accession>A0A518BLP1</accession>
<dbReference type="Gene3D" id="3.40.190.10">
    <property type="entry name" value="Periplasmic binding protein-like II"/>
    <property type="match status" value="2"/>
</dbReference>
<name>A0A518BLP1_9BACT</name>
<sequence precursor="true">MRPQTTPQWLTRAAALAFLTLISGCGAGDYDLTVYSAADQIHAEPLLQRFEEETGLRVNMVFDVEANKTVGLVARLRKEAEQGTVRCDVFWNNEIANTVALAADGLLQPYDSPAAADIPATFKDPGHLWTGFAARGRVLIVNTERLGDRAAPSSLDDLLSPAWSGEAGIARPLSGTTLTHAAVLYDVLGDDAARAFWKSVKQRNAAGALNLASGNGPLMRSVGTGEYTWGWTDTDDFNVARVRGMPVLRVAPDQVEGGMGLLMIPNTAAIVAGAPNLDNAKRFYDWLVSADTEAALASSDSANVPVRPNLVRPENVLGTSELHVMEVDWQQVGQRLPAIQTELKELFLD</sequence>
<dbReference type="InterPro" id="IPR006059">
    <property type="entry name" value="SBP"/>
</dbReference>
<dbReference type="KEGG" id="pbap:Pla133_29800"/>
<proteinExistence type="predicted"/>
<evidence type="ECO:0000256" key="2">
    <source>
        <dbReference type="SAM" id="SignalP"/>
    </source>
</evidence>
<dbReference type="PANTHER" id="PTHR30006">
    <property type="entry name" value="THIAMINE-BINDING PERIPLASMIC PROTEIN-RELATED"/>
    <property type="match status" value="1"/>
</dbReference>
<evidence type="ECO:0000313" key="4">
    <source>
        <dbReference type="Proteomes" id="UP000316921"/>
    </source>
</evidence>
<evidence type="ECO:0000256" key="1">
    <source>
        <dbReference type="ARBA" id="ARBA00022729"/>
    </source>
</evidence>